<reference evidence="1 2" key="1">
    <citation type="submission" date="2024-05" db="EMBL/GenBank/DDBJ databases">
        <title>Roseateles sp. 2.12 16S ribosomal RNA gene Genome sequencing and assembly.</title>
        <authorList>
            <person name="Woo H."/>
        </authorList>
    </citation>
    <scope>NUCLEOTIDE SEQUENCE [LARGE SCALE GENOMIC DNA]</scope>
    <source>
        <strain evidence="1 2">2.12</strain>
    </source>
</reference>
<sequence length="219" mass="22579">MKLKPLLPIVALLALGGCATVNKQALGPGAVAGLKGQTLVQTKRPVPDFIAMTPSKAAIALVGLALAVSDGNAMVSGHAIQDPAQAIAEGLASALSSAHGTKTAGQPLTVSAQDAATLAKAADGSAQYVLDVQTMGWQFVYFPTDWTHYRVLYSAKARLIDTTTKTTVAEGVCTRFPESNTGAPTYDELTGNGAALLKKELALAAEDCVKSLKAEMLVL</sequence>
<name>A0ABV0GH14_9BURK</name>
<dbReference type="EMBL" id="JBDPZC010000007">
    <property type="protein sequence ID" value="MEO3714239.1"/>
    <property type="molecule type" value="Genomic_DNA"/>
</dbReference>
<gene>
    <name evidence="1" type="ORF">ABDJ40_15850</name>
</gene>
<keyword evidence="2" id="KW-1185">Reference proteome</keyword>
<accession>A0ABV0GH14</accession>
<protein>
    <recommendedName>
        <fullName evidence="3">Lipoprotein</fullName>
    </recommendedName>
</protein>
<evidence type="ECO:0008006" key="3">
    <source>
        <dbReference type="Google" id="ProtNLM"/>
    </source>
</evidence>
<proteinExistence type="predicted"/>
<comment type="caution">
    <text evidence="1">The sequence shown here is derived from an EMBL/GenBank/DDBJ whole genome shotgun (WGS) entry which is preliminary data.</text>
</comment>
<dbReference type="PROSITE" id="PS51257">
    <property type="entry name" value="PROKAR_LIPOPROTEIN"/>
    <property type="match status" value="1"/>
</dbReference>
<dbReference type="Proteomes" id="UP001462640">
    <property type="component" value="Unassembled WGS sequence"/>
</dbReference>
<evidence type="ECO:0000313" key="2">
    <source>
        <dbReference type="Proteomes" id="UP001462640"/>
    </source>
</evidence>
<evidence type="ECO:0000313" key="1">
    <source>
        <dbReference type="EMBL" id="MEO3714239.1"/>
    </source>
</evidence>
<organism evidence="1 2">
    <name type="scientific">Roseateles flavus</name>
    <dbReference type="NCBI Taxonomy" id="3149041"/>
    <lineage>
        <taxon>Bacteria</taxon>
        <taxon>Pseudomonadati</taxon>
        <taxon>Pseudomonadota</taxon>
        <taxon>Betaproteobacteria</taxon>
        <taxon>Burkholderiales</taxon>
        <taxon>Sphaerotilaceae</taxon>
        <taxon>Roseateles</taxon>
    </lineage>
</organism>
<dbReference type="RefSeq" id="WP_347611348.1">
    <property type="nucleotide sequence ID" value="NZ_JBDPZC010000007.1"/>
</dbReference>